<evidence type="ECO:0000313" key="1">
    <source>
        <dbReference type="EMBL" id="KAK7455259.1"/>
    </source>
</evidence>
<dbReference type="Proteomes" id="UP001498398">
    <property type="component" value="Unassembled WGS sequence"/>
</dbReference>
<protein>
    <submittedName>
        <fullName evidence="1">Uncharacterized protein</fullName>
    </submittedName>
</protein>
<gene>
    <name evidence="1" type="ORF">VKT23_011131</name>
</gene>
<organism evidence="1 2">
    <name type="scientific">Marasmiellus scandens</name>
    <dbReference type="NCBI Taxonomy" id="2682957"/>
    <lineage>
        <taxon>Eukaryota</taxon>
        <taxon>Fungi</taxon>
        <taxon>Dikarya</taxon>
        <taxon>Basidiomycota</taxon>
        <taxon>Agaricomycotina</taxon>
        <taxon>Agaricomycetes</taxon>
        <taxon>Agaricomycetidae</taxon>
        <taxon>Agaricales</taxon>
        <taxon>Marasmiineae</taxon>
        <taxon>Omphalotaceae</taxon>
        <taxon>Marasmiellus</taxon>
    </lineage>
</organism>
<comment type="caution">
    <text evidence="1">The sequence shown here is derived from an EMBL/GenBank/DDBJ whole genome shotgun (WGS) entry which is preliminary data.</text>
</comment>
<reference evidence="1 2" key="1">
    <citation type="submission" date="2024-01" db="EMBL/GenBank/DDBJ databases">
        <title>A draft genome for the cacao thread blight pathogen Marasmiellus scandens.</title>
        <authorList>
            <person name="Baruah I.K."/>
            <person name="Leung J."/>
            <person name="Bukari Y."/>
            <person name="Amoako-Attah I."/>
            <person name="Meinhardt L.W."/>
            <person name="Bailey B.A."/>
            <person name="Cohen S.P."/>
        </authorList>
    </citation>
    <scope>NUCLEOTIDE SEQUENCE [LARGE SCALE GENOMIC DNA]</scope>
    <source>
        <strain evidence="1 2">GH-19</strain>
    </source>
</reference>
<proteinExistence type="predicted"/>
<name>A0ABR1JAK4_9AGAR</name>
<sequence>MKDTDKKLSVEYMMTRGPWTVFDFPEEYVPFGQYRPPTFLFGIQITPEDFLRYAEKQDLIKSDVDFTWPCRAILHLTKVCGVPVSLQDIYGSDMHYVLCLCSNYNVGQKYPLKEAVILVEELKKAGILVKIRWFLKRTPGEELEPELNWEDEYHRAAESYERRLRARK</sequence>
<keyword evidence="2" id="KW-1185">Reference proteome</keyword>
<accession>A0ABR1JAK4</accession>
<evidence type="ECO:0000313" key="2">
    <source>
        <dbReference type="Proteomes" id="UP001498398"/>
    </source>
</evidence>
<dbReference type="EMBL" id="JBANRG010000023">
    <property type="protein sequence ID" value="KAK7455259.1"/>
    <property type="molecule type" value="Genomic_DNA"/>
</dbReference>